<dbReference type="EMBL" id="MEUF01000089">
    <property type="protein sequence ID" value="OGC30617.1"/>
    <property type="molecule type" value="Genomic_DNA"/>
</dbReference>
<dbReference type="CDD" id="cd04301">
    <property type="entry name" value="NAT_SF"/>
    <property type="match status" value="1"/>
</dbReference>
<dbReference type="NCBIfam" id="TIGR01575">
    <property type="entry name" value="rimI"/>
    <property type="match status" value="1"/>
</dbReference>
<dbReference type="EC" id="2.3.1.266" evidence="5"/>
<evidence type="ECO:0000313" key="8">
    <source>
        <dbReference type="Proteomes" id="UP000178951"/>
    </source>
</evidence>
<dbReference type="PANTHER" id="PTHR43420:SF44">
    <property type="entry name" value="ACETYLTRANSFERASE YPEA"/>
    <property type="match status" value="1"/>
</dbReference>
<proteinExistence type="inferred from homology"/>
<evidence type="ECO:0000256" key="1">
    <source>
        <dbReference type="ARBA" id="ARBA00005395"/>
    </source>
</evidence>
<keyword evidence="4" id="KW-0012">Acyltransferase</keyword>
<comment type="caution">
    <text evidence="7">The sequence shown here is derived from an EMBL/GenBank/DDBJ whole genome shotgun (WGS) entry which is preliminary data.</text>
</comment>
<sequence>MMIMIAPMKERDIPQVVEIERLSFKFPKPESVFREDEHKYLVAKEENQIVGYIGIEKVLDEVHIINMAVHPDYRGQGIGKRLMQHVLNEEEVFFLEVRISNENAKKVYERYGFKVINTRKGYYADGEDAFVMRRLPGD</sequence>
<evidence type="ECO:0000256" key="2">
    <source>
        <dbReference type="ARBA" id="ARBA00022490"/>
    </source>
</evidence>
<dbReference type="InterPro" id="IPR000182">
    <property type="entry name" value="GNAT_dom"/>
</dbReference>
<dbReference type="InterPro" id="IPR006464">
    <property type="entry name" value="AcTrfase_RimI/Ard1"/>
</dbReference>
<name>A0A1F4TDE7_UNCSA</name>
<protein>
    <recommendedName>
        <fullName evidence="5">[Ribosomal protein bS18]-alanine N-acetyltransferase</fullName>
        <ecNumber evidence="5">2.3.1.266</ecNumber>
    </recommendedName>
</protein>
<dbReference type="PANTHER" id="PTHR43420">
    <property type="entry name" value="ACETYLTRANSFERASE"/>
    <property type="match status" value="1"/>
</dbReference>
<dbReference type="Pfam" id="PF00583">
    <property type="entry name" value="Acetyltransf_1"/>
    <property type="match status" value="1"/>
</dbReference>
<comment type="subcellular location">
    <subcellularLocation>
        <location evidence="5">Cytoplasm</location>
    </subcellularLocation>
</comment>
<accession>A0A1F4TDE7</accession>
<feature type="domain" description="N-acetyltransferase" evidence="6">
    <location>
        <begin position="3"/>
        <end position="137"/>
    </location>
</feature>
<organism evidence="7 8">
    <name type="scientific">candidate division WOR-1 bacterium RIFOXYB2_FULL_48_7</name>
    <dbReference type="NCBI Taxonomy" id="1802583"/>
    <lineage>
        <taxon>Bacteria</taxon>
        <taxon>Bacillati</taxon>
        <taxon>Saganbacteria</taxon>
    </lineage>
</organism>
<comment type="catalytic activity">
    <reaction evidence="5">
        <text>N-terminal L-alanyl-[ribosomal protein bS18] + acetyl-CoA = N-terminal N(alpha)-acetyl-L-alanyl-[ribosomal protein bS18] + CoA + H(+)</text>
        <dbReference type="Rhea" id="RHEA:43756"/>
        <dbReference type="Rhea" id="RHEA-COMP:10676"/>
        <dbReference type="Rhea" id="RHEA-COMP:10677"/>
        <dbReference type="ChEBI" id="CHEBI:15378"/>
        <dbReference type="ChEBI" id="CHEBI:57287"/>
        <dbReference type="ChEBI" id="CHEBI:57288"/>
        <dbReference type="ChEBI" id="CHEBI:64718"/>
        <dbReference type="ChEBI" id="CHEBI:83683"/>
        <dbReference type="EC" id="2.3.1.266"/>
    </reaction>
</comment>
<dbReference type="AlphaFoldDB" id="A0A1F4TDE7"/>
<gene>
    <name evidence="7" type="ORF">A2311_04125</name>
</gene>
<reference evidence="7 8" key="1">
    <citation type="journal article" date="2016" name="Nat. Commun.">
        <title>Thousands of microbial genomes shed light on interconnected biogeochemical processes in an aquifer system.</title>
        <authorList>
            <person name="Anantharaman K."/>
            <person name="Brown C.T."/>
            <person name="Hug L.A."/>
            <person name="Sharon I."/>
            <person name="Castelle C.J."/>
            <person name="Probst A.J."/>
            <person name="Thomas B.C."/>
            <person name="Singh A."/>
            <person name="Wilkins M.J."/>
            <person name="Karaoz U."/>
            <person name="Brodie E.L."/>
            <person name="Williams K.H."/>
            <person name="Hubbard S.S."/>
            <person name="Banfield J.F."/>
        </authorList>
    </citation>
    <scope>NUCLEOTIDE SEQUENCE [LARGE SCALE GENOMIC DNA]</scope>
</reference>
<dbReference type="STRING" id="1802583.A2311_04125"/>
<comment type="function">
    <text evidence="5">Acetylates the N-terminal alanine of ribosomal protein bS18.</text>
</comment>
<evidence type="ECO:0000256" key="5">
    <source>
        <dbReference type="RuleBase" id="RU363094"/>
    </source>
</evidence>
<evidence type="ECO:0000256" key="3">
    <source>
        <dbReference type="ARBA" id="ARBA00022679"/>
    </source>
</evidence>
<keyword evidence="3 7" id="KW-0808">Transferase</keyword>
<dbReference type="GO" id="GO:0008999">
    <property type="term" value="F:protein-N-terminal-alanine acetyltransferase activity"/>
    <property type="evidence" value="ECO:0007669"/>
    <property type="project" value="UniProtKB-EC"/>
</dbReference>
<dbReference type="GO" id="GO:0005737">
    <property type="term" value="C:cytoplasm"/>
    <property type="evidence" value="ECO:0007669"/>
    <property type="project" value="UniProtKB-SubCell"/>
</dbReference>
<dbReference type="PROSITE" id="PS51186">
    <property type="entry name" value="GNAT"/>
    <property type="match status" value="1"/>
</dbReference>
<dbReference type="SUPFAM" id="SSF55729">
    <property type="entry name" value="Acyl-CoA N-acyltransferases (Nat)"/>
    <property type="match status" value="1"/>
</dbReference>
<evidence type="ECO:0000256" key="4">
    <source>
        <dbReference type="ARBA" id="ARBA00023315"/>
    </source>
</evidence>
<evidence type="ECO:0000313" key="7">
    <source>
        <dbReference type="EMBL" id="OGC30617.1"/>
    </source>
</evidence>
<keyword evidence="2 5" id="KW-0963">Cytoplasm</keyword>
<dbReference type="Proteomes" id="UP000178951">
    <property type="component" value="Unassembled WGS sequence"/>
</dbReference>
<dbReference type="Gene3D" id="3.40.630.30">
    <property type="match status" value="1"/>
</dbReference>
<evidence type="ECO:0000259" key="6">
    <source>
        <dbReference type="PROSITE" id="PS51186"/>
    </source>
</evidence>
<dbReference type="InterPro" id="IPR050680">
    <property type="entry name" value="YpeA/RimI_acetyltransf"/>
</dbReference>
<dbReference type="InterPro" id="IPR016181">
    <property type="entry name" value="Acyl_CoA_acyltransferase"/>
</dbReference>
<comment type="similarity">
    <text evidence="1 5">Belongs to the acetyltransferase family. RimI subfamily.</text>
</comment>